<evidence type="ECO:0000256" key="6">
    <source>
        <dbReference type="ARBA" id="ARBA00023136"/>
    </source>
</evidence>
<dbReference type="EnsemblMetazoa" id="CLYHEMT004606.1">
    <property type="protein sequence ID" value="CLYHEMP004606.1"/>
    <property type="gene ID" value="CLYHEMG004606"/>
</dbReference>
<feature type="transmembrane region" description="Helical" evidence="10">
    <location>
        <begin position="205"/>
        <end position="224"/>
    </location>
</feature>
<evidence type="ECO:0000256" key="10">
    <source>
        <dbReference type="SAM" id="Phobius"/>
    </source>
</evidence>
<dbReference type="Gene3D" id="1.20.1070.10">
    <property type="entry name" value="Rhodopsin 7-helix transmembrane proteins"/>
    <property type="match status" value="1"/>
</dbReference>
<keyword evidence="5" id="KW-0297">G-protein coupled receptor</keyword>
<dbReference type="SUPFAM" id="SSF81321">
    <property type="entry name" value="Family A G protein-coupled receptor-like"/>
    <property type="match status" value="1"/>
</dbReference>
<evidence type="ECO:0000256" key="7">
    <source>
        <dbReference type="ARBA" id="ARBA00023170"/>
    </source>
</evidence>
<dbReference type="CDD" id="cd00637">
    <property type="entry name" value="7tm_classA_rhodopsin-like"/>
    <property type="match status" value="1"/>
</dbReference>
<proteinExistence type="predicted"/>
<feature type="transmembrane region" description="Helical" evidence="10">
    <location>
        <begin position="124"/>
        <end position="143"/>
    </location>
</feature>
<evidence type="ECO:0000256" key="1">
    <source>
        <dbReference type="ARBA" id="ARBA00004651"/>
    </source>
</evidence>
<protein>
    <recommendedName>
        <fullName evidence="11">G-protein coupled receptors family 1 profile domain-containing protein</fullName>
    </recommendedName>
</protein>
<dbReference type="InterPro" id="IPR017452">
    <property type="entry name" value="GPCR_Rhodpsn_7TM"/>
</dbReference>
<keyword evidence="2" id="KW-1003">Cell membrane</keyword>
<evidence type="ECO:0000259" key="11">
    <source>
        <dbReference type="PROSITE" id="PS50262"/>
    </source>
</evidence>
<dbReference type="PANTHER" id="PTHR24246:SF27">
    <property type="entry name" value="ADENOSINE RECEPTOR, ISOFORM A"/>
    <property type="match status" value="1"/>
</dbReference>
<keyword evidence="9" id="KW-0807">Transducer</keyword>
<organism evidence="12 13">
    <name type="scientific">Clytia hemisphaerica</name>
    <dbReference type="NCBI Taxonomy" id="252671"/>
    <lineage>
        <taxon>Eukaryota</taxon>
        <taxon>Metazoa</taxon>
        <taxon>Cnidaria</taxon>
        <taxon>Hydrozoa</taxon>
        <taxon>Hydroidolina</taxon>
        <taxon>Leptothecata</taxon>
        <taxon>Obeliida</taxon>
        <taxon>Clytiidae</taxon>
        <taxon>Clytia</taxon>
    </lineage>
</organism>
<feature type="transmembrane region" description="Helical" evidence="10">
    <location>
        <begin position="42"/>
        <end position="62"/>
    </location>
</feature>
<evidence type="ECO:0000256" key="5">
    <source>
        <dbReference type="ARBA" id="ARBA00023040"/>
    </source>
</evidence>
<keyword evidence="6 10" id="KW-0472">Membrane</keyword>
<dbReference type="OrthoDB" id="5987909at2759"/>
<feature type="transmembrane region" description="Helical" evidence="10">
    <location>
        <begin position="82"/>
        <end position="104"/>
    </location>
</feature>
<dbReference type="Proteomes" id="UP000594262">
    <property type="component" value="Unplaced"/>
</dbReference>
<feature type="transmembrane region" description="Helical" evidence="10">
    <location>
        <begin position="155"/>
        <end position="180"/>
    </location>
</feature>
<evidence type="ECO:0000256" key="8">
    <source>
        <dbReference type="ARBA" id="ARBA00023180"/>
    </source>
</evidence>
<name>A0A7M5V754_9CNID</name>
<evidence type="ECO:0000256" key="3">
    <source>
        <dbReference type="ARBA" id="ARBA00022692"/>
    </source>
</evidence>
<keyword evidence="7" id="KW-0675">Receptor</keyword>
<evidence type="ECO:0000313" key="13">
    <source>
        <dbReference type="Proteomes" id="UP000594262"/>
    </source>
</evidence>
<dbReference type="GO" id="GO:0005886">
    <property type="term" value="C:plasma membrane"/>
    <property type="evidence" value="ECO:0007669"/>
    <property type="project" value="UniProtKB-SubCell"/>
</dbReference>
<keyword evidence="3 10" id="KW-0812">Transmembrane</keyword>
<dbReference type="PROSITE" id="PS50262">
    <property type="entry name" value="G_PROTEIN_RECEP_F1_2"/>
    <property type="match status" value="1"/>
</dbReference>
<evidence type="ECO:0000313" key="12">
    <source>
        <dbReference type="EnsemblMetazoa" id="CLYHEMP004606.1"/>
    </source>
</evidence>
<evidence type="ECO:0000256" key="4">
    <source>
        <dbReference type="ARBA" id="ARBA00022989"/>
    </source>
</evidence>
<dbReference type="Pfam" id="PF00001">
    <property type="entry name" value="7tm_1"/>
    <property type="match status" value="1"/>
</dbReference>
<feature type="transmembrane region" description="Helical" evidence="10">
    <location>
        <begin position="236"/>
        <end position="256"/>
    </location>
</feature>
<evidence type="ECO:0000256" key="2">
    <source>
        <dbReference type="ARBA" id="ARBA00022475"/>
    </source>
</evidence>
<comment type="subcellular location">
    <subcellularLocation>
        <location evidence="1">Cell membrane</location>
        <topology evidence="1">Multi-pass membrane protein</topology>
    </subcellularLocation>
</comment>
<feature type="transmembrane region" description="Helical" evidence="10">
    <location>
        <begin position="6"/>
        <end position="30"/>
    </location>
</feature>
<dbReference type="InterPro" id="IPR000276">
    <property type="entry name" value="GPCR_Rhodpsn"/>
</dbReference>
<dbReference type="AlphaFoldDB" id="A0A7M5V754"/>
<keyword evidence="8" id="KW-0325">Glycoprotein</keyword>
<dbReference type="GO" id="GO:0004930">
    <property type="term" value="F:G protein-coupled receptor activity"/>
    <property type="evidence" value="ECO:0007669"/>
    <property type="project" value="UniProtKB-KW"/>
</dbReference>
<sequence>MDDIMYWMVAAVVVDGFVMALNIIELMLLLRRWKRLDRIEHILFSLCVADLICGIAMFGQDTYQLRAIALNLPLDITTTESLILECLIIFFILVSHFHVTAVAIERIFAVSMPMRYTVFTTNSCKILTISLVWVIALIIAPILTSTSKAYQSGQYVLASAIIICCTLVFFSYMALVVLLIRRERTMRSLLEPEFKRQLRDRRTTIFCLVFGFSFLICMLPYAIGLLQQSLFHETQILLLTAYHLVNPIVYFVKYYFNGRGRSNTITSNSKMSHNNLLNRSPLTTRSTFIMHGDSTNSFKA</sequence>
<keyword evidence="13" id="KW-1185">Reference proteome</keyword>
<feature type="domain" description="G-protein coupled receptors family 1 profile" evidence="11">
    <location>
        <begin position="21"/>
        <end position="250"/>
    </location>
</feature>
<accession>A0A7M5V754</accession>
<reference evidence="12" key="1">
    <citation type="submission" date="2021-01" db="UniProtKB">
        <authorList>
            <consortium name="EnsemblMetazoa"/>
        </authorList>
    </citation>
    <scope>IDENTIFICATION</scope>
</reference>
<keyword evidence="4 10" id="KW-1133">Transmembrane helix</keyword>
<dbReference type="PANTHER" id="PTHR24246">
    <property type="entry name" value="OLFACTORY RECEPTOR AND ADENOSINE RECEPTOR"/>
    <property type="match status" value="1"/>
</dbReference>
<evidence type="ECO:0000256" key="9">
    <source>
        <dbReference type="ARBA" id="ARBA00023224"/>
    </source>
</evidence>